<keyword evidence="3" id="KW-1185">Reference proteome</keyword>
<comment type="caution">
    <text evidence="2">The sequence shown here is derived from an EMBL/GenBank/DDBJ whole genome shotgun (WGS) entry which is preliminary data.</text>
</comment>
<reference evidence="2 3" key="1">
    <citation type="submission" date="2020-01" db="EMBL/GenBank/DDBJ databases">
        <title>Draft genome sequence of Cand. Neptunochlamydia vexilliferae K9.</title>
        <authorList>
            <person name="Schulz F."/>
            <person name="Koestlbacher S."/>
            <person name="Wascher F."/>
            <person name="Pizzetti I."/>
            <person name="Horn M."/>
        </authorList>
    </citation>
    <scope>NUCLEOTIDE SEQUENCE [LARGE SCALE GENOMIC DNA]</scope>
    <source>
        <strain evidence="2 3">K9</strain>
    </source>
</reference>
<dbReference type="RefSeq" id="WP_194848412.1">
    <property type="nucleotide sequence ID" value="NZ_JAAEJV010000071.1"/>
</dbReference>
<proteinExistence type="predicted"/>
<evidence type="ECO:0000313" key="2">
    <source>
        <dbReference type="EMBL" id="MBF5060083.1"/>
    </source>
</evidence>
<dbReference type="EMBL" id="JAAEJV010000071">
    <property type="protein sequence ID" value="MBF5060083.1"/>
    <property type="molecule type" value="Genomic_DNA"/>
</dbReference>
<evidence type="ECO:0000313" key="3">
    <source>
        <dbReference type="Proteomes" id="UP001194714"/>
    </source>
</evidence>
<feature type="chain" id="PRO_5045282980" description="Secreted protein" evidence="1">
    <location>
        <begin position="33"/>
        <end position="206"/>
    </location>
</feature>
<dbReference type="Proteomes" id="UP001194714">
    <property type="component" value="Unassembled WGS sequence"/>
</dbReference>
<protein>
    <recommendedName>
        <fullName evidence="4">Secreted protein</fullName>
    </recommendedName>
</protein>
<gene>
    <name evidence="2" type="ORF">NEPTK9_001609</name>
</gene>
<sequence length="206" mass="23033">MPLYTNIQKLRYRLPIFGKLLIAISCLTALFAALGHCCEAHTHKHQITYGDPKARFAVTQHFSLGSSGFIRFIQEEFPILKRDLIDTGNVSWTFCPDIADLLTLQFVSCLETLPSSKKSLFFESVLLALGRNLTEGAPQIFLRALEDLSPEDPQVDLIHLLEIGASFKAAGEFSKRDSSPKPPSFFVRGESFTLSTFFTSIQCLLK</sequence>
<name>A0ABS0B105_9BACT</name>
<accession>A0ABS0B105</accession>
<feature type="signal peptide" evidence="1">
    <location>
        <begin position="1"/>
        <end position="32"/>
    </location>
</feature>
<organism evidence="2 3">
    <name type="scientific">Candidatus Neptunichlamydia vexilliferae</name>
    <dbReference type="NCBI Taxonomy" id="1651774"/>
    <lineage>
        <taxon>Bacteria</taxon>
        <taxon>Pseudomonadati</taxon>
        <taxon>Chlamydiota</taxon>
        <taxon>Chlamydiia</taxon>
        <taxon>Parachlamydiales</taxon>
        <taxon>Simkaniaceae</taxon>
        <taxon>Candidatus Neptunichlamydia</taxon>
    </lineage>
</organism>
<evidence type="ECO:0000256" key="1">
    <source>
        <dbReference type="SAM" id="SignalP"/>
    </source>
</evidence>
<keyword evidence="1" id="KW-0732">Signal</keyword>
<evidence type="ECO:0008006" key="4">
    <source>
        <dbReference type="Google" id="ProtNLM"/>
    </source>
</evidence>